<dbReference type="PANTHER" id="PTHR28251">
    <property type="entry name" value="V-TYPE ATPASE ASSEMBLY FACTOR PKR1"/>
    <property type="match status" value="1"/>
</dbReference>
<feature type="compositionally biased region" description="Low complexity" evidence="1">
    <location>
        <begin position="127"/>
        <end position="148"/>
    </location>
</feature>
<protein>
    <submittedName>
        <fullName evidence="3">ER membrane protein (Pkr1)</fullName>
    </submittedName>
</protein>
<dbReference type="Pfam" id="PF08636">
    <property type="entry name" value="Pkr1"/>
    <property type="match status" value="1"/>
</dbReference>
<reference evidence="3 4" key="1">
    <citation type="journal article" date="2016" name="Genome Biol. Evol.">
        <title>Draft genome sequence of an aflatoxigenic Aspergillus species, A. bombycis.</title>
        <authorList>
            <person name="Moore G.G."/>
            <person name="Mack B.M."/>
            <person name="Beltz S.B."/>
            <person name="Gilbert M.K."/>
        </authorList>
    </citation>
    <scope>NUCLEOTIDE SEQUENCE [LARGE SCALE GENOMIC DNA]</scope>
    <source>
        <strain evidence="4">NRRL 26010</strain>
    </source>
</reference>
<dbReference type="Proteomes" id="UP000179179">
    <property type="component" value="Unassembled WGS sequence"/>
</dbReference>
<dbReference type="GeneID" id="34444627"/>
<dbReference type="STRING" id="109264.A0A1F8AEF8"/>
<dbReference type="RefSeq" id="XP_022393827.1">
    <property type="nucleotide sequence ID" value="XM_022528367.1"/>
</dbReference>
<keyword evidence="2" id="KW-0812">Transmembrane</keyword>
<dbReference type="GO" id="GO:0070072">
    <property type="term" value="P:vacuolar proton-transporting V-type ATPase complex assembly"/>
    <property type="evidence" value="ECO:0007669"/>
    <property type="project" value="InterPro"/>
</dbReference>
<evidence type="ECO:0000313" key="4">
    <source>
        <dbReference type="Proteomes" id="UP000179179"/>
    </source>
</evidence>
<feature type="compositionally biased region" description="Basic and acidic residues" evidence="1">
    <location>
        <begin position="177"/>
        <end position="187"/>
    </location>
</feature>
<organism evidence="3 4">
    <name type="scientific">Aspergillus bombycis</name>
    <dbReference type="NCBI Taxonomy" id="109264"/>
    <lineage>
        <taxon>Eukaryota</taxon>
        <taxon>Fungi</taxon>
        <taxon>Dikarya</taxon>
        <taxon>Ascomycota</taxon>
        <taxon>Pezizomycotina</taxon>
        <taxon>Eurotiomycetes</taxon>
        <taxon>Eurotiomycetidae</taxon>
        <taxon>Eurotiales</taxon>
        <taxon>Aspergillaceae</taxon>
        <taxon>Aspergillus</taxon>
    </lineage>
</organism>
<feature type="transmembrane region" description="Helical" evidence="2">
    <location>
        <begin position="20"/>
        <end position="41"/>
    </location>
</feature>
<dbReference type="EMBL" id="LYCR01000005">
    <property type="protein sequence ID" value="OGM50110.1"/>
    <property type="molecule type" value="Genomic_DNA"/>
</dbReference>
<sequence length="187" mass="20204">MVSFVEDLWASIFTPGPTPTLLVAANATFAALQLVLFLLLLATYSIHFVVLSVLSASLWWSINWFAQELVAVQAQEAEKEKTQSKELLTEEDDDDKRKSEASRKTPGALDSTDSDTETESLMERKISAVSAAAPPSTTTTTAATTAATLQPPEQQGGIRKRPSMSGESSGYVSTDSEWEKVDDKATA</sequence>
<keyword evidence="2" id="KW-0472">Membrane</keyword>
<keyword evidence="4" id="KW-1185">Reference proteome</keyword>
<gene>
    <name evidence="3" type="ORF">ABOM_001237</name>
</gene>
<comment type="caution">
    <text evidence="3">The sequence shown here is derived from an EMBL/GenBank/DDBJ whole genome shotgun (WGS) entry which is preliminary data.</text>
</comment>
<evidence type="ECO:0000256" key="1">
    <source>
        <dbReference type="SAM" id="MobiDB-lite"/>
    </source>
</evidence>
<feature type="transmembrane region" description="Helical" evidence="2">
    <location>
        <begin position="48"/>
        <end position="66"/>
    </location>
</feature>
<dbReference type="OrthoDB" id="9626941at2759"/>
<evidence type="ECO:0000256" key="2">
    <source>
        <dbReference type="SAM" id="Phobius"/>
    </source>
</evidence>
<keyword evidence="2" id="KW-1133">Transmembrane helix</keyword>
<name>A0A1F8AEF8_9EURO</name>
<feature type="compositionally biased region" description="Polar residues" evidence="1">
    <location>
        <begin position="165"/>
        <end position="175"/>
    </location>
</feature>
<accession>A0A1F8AEF8</accession>
<dbReference type="InterPro" id="IPR013945">
    <property type="entry name" value="Pkr1"/>
</dbReference>
<dbReference type="GO" id="GO:0005789">
    <property type="term" value="C:endoplasmic reticulum membrane"/>
    <property type="evidence" value="ECO:0007669"/>
    <property type="project" value="TreeGrafter"/>
</dbReference>
<dbReference type="PANTHER" id="PTHR28251:SF1">
    <property type="entry name" value="V-TYPE ATPASE ASSEMBLY FACTOR PKR1"/>
    <property type="match status" value="1"/>
</dbReference>
<evidence type="ECO:0000313" key="3">
    <source>
        <dbReference type="EMBL" id="OGM50110.1"/>
    </source>
</evidence>
<proteinExistence type="predicted"/>
<dbReference type="AlphaFoldDB" id="A0A1F8AEF8"/>
<feature type="region of interest" description="Disordered" evidence="1">
    <location>
        <begin position="80"/>
        <end position="187"/>
    </location>
</feature>